<gene>
    <name evidence="2" type="ORF">E3D37_39005</name>
</gene>
<keyword evidence="1" id="KW-0812">Transmembrane</keyword>
<dbReference type="RefSeq" id="WP_134257633.1">
    <property type="nucleotide sequence ID" value="NZ_SNSH01000083.1"/>
</dbReference>
<evidence type="ECO:0000313" key="2">
    <source>
        <dbReference type="EMBL" id="TEU34409.1"/>
    </source>
</evidence>
<keyword evidence="1" id="KW-1133">Transmembrane helix</keyword>
<dbReference type="EMBL" id="SNSQ01000074">
    <property type="protein sequence ID" value="TEU34409.1"/>
    <property type="molecule type" value="Genomic_DNA"/>
</dbReference>
<reference evidence="2 3" key="1">
    <citation type="submission" date="2019-03" db="EMBL/GenBank/DDBJ databases">
        <title>Burkholderia cepacia outbreak.</title>
        <authorList>
            <person name="Farzana R."/>
            <person name="Walsh T.R."/>
        </authorList>
    </citation>
    <scope>NUCLEOTIDE SEQUENCE [LARGE SCALE GENOMIC DNA]</scope>
    <source>
        <strain evidence="3">d13</strain>
    </source>
</reference>
<dbReference type="AlphaFoldDB" id="A0AAX2RCQ5"/>
<proteinExistence type="predicted"/>
<keyword evidence="1" id="KW-0472">Membrane</keyword>
<protein>
    <recommendedName>
        <fullName evidence="4">Secreted protein</fullName>
    </recommendedName>
</protein>
<sequence length="67" mass="7500">MPIQSRISFFPGGGIFLILLVRTVIPSLASLRGNRPPSRQYQSRWPKGLSWWLFAGAPAGSIERCTR</sequence>
<name>A0AAX2RCQ5_BURCE</name>
<accession>A0AAX2RCQ5</accession>
<evidence type="ECO:0008006" key="4">
    <source>
        <dbReference type="Google" id="ProtNLM"/>
    </source>
</evidence>
<organism evidence="2 3">
    <name type="scientific">Burkholderia cepacia</name>
    <name type="common">Pseudomonas cepacia</name>
    <dbReference type="NCBI Taxonomy" id="292"/>
    <lineage>
        <taxon>Bacteria</taxon>
        <taxon>Pseudomonadati</taxon>
        <taxon>Pseudomonadota</taxon>
        <taxon>Betaproteobacteria</taxon>
        <taxon>Burkholderiales</taxon>
        <taxon>Burkholderiaceae</taxon>
        <taxon>Burkholderia</taxon>
        <taxon>Burkholderia cepacia complex</taxon>
    </lineage>
</organism>
<dbReference type="Proteomes" id="UP000298234">
    <property type="component" value="Unassembled WGS sequence"/>
</dbReference>
<evidence type="ECO:0000313" key="3">
    <source>
        <dbReference type="Proteomes" id="UP000298234"/>
    </source>
</evidence>
<evidence type="ECO:0000256" key="1">
    <source>
        <dbReference type="SAM" id="Phobius"/>
    </source>
</evidence>
<comment type="caution">
    <text evidence="2">The sequence shown here is derived from an EMBL/GenBank/DDBJ whole genome shotgun (WGS) entry which is preliminary data.</text>
</comment>
<feature type="transmembrane region" description="Helical" evidence="1">
    <location>
        <begin position="7"/>
        <end position="29"/>
    </location>
</feature>